<feature type="region of interest" description="Disordered" evidence="1">
    <location>
        <begin position="51"/>
        <end position="72"/>
    </location>
</feature>
<feature type="domain" description="Resolvase/invertase-type recombinase catalytic" evidence="2">
    <location>
        <begin position="1"/>
        <end position="93"/>
    </location>
</feature>
<dbReference type="InterPro" id="IPR006119">
    <property type="entry name" value="Resolv_N"/>
</dbReference>
<dbReference type="Gene3D" id="3.40.50.1390">
    <property type="entry name" value="Resolvase, N-terminal catalytic domain"/>
    <property type="match status" value="1"/>
</dbReference>
<dbReference type="Pfam" id="PF00239">
    <property type="entry name" value="Resolvase"/>
    <property type="match status" value="1"/>
</dbReference>
<gene>
    <name evidence="3" type="ORF">E3O44_06300</name>
</gene>
<organism evidence="3 4">
    <name type="scientific">Cryobacterium algoricola</name>
    <dbReference type="NCBI Taxonomy" id="1259183"/>
    <lineage>
        <taxon>Bacteria</taxon>
        <taxon>Bacillati</taxon>
        <taxon>Actinomycetota</taxon>
        <taxon>Actinomycetes</taxon>
        <taxon>Micrococcales</taxon>
        <taxon>Microbacteriaceae</taxon>
        <taxon>Cryobacterium</taxon>
    </lineage>
</organism>
<evidence type="ECO:0000313" key="4">
    <source>
        <dbReference type="Proteomes" id="UP000297608"/>
    </source>
</evidence>
<evidence type="ECO:0000259" key="2">
    <source>
        <dbReference type="PROSITE" id="PS51736"/>
    </source>
</evidence>
<reference evidence="3 4" key="1">
    <citation type="submission" date="2019-03" db="EMBL/GenBank/DDBJ databases">
        <title>Genomics of glacier-inhabiting Cryobacterium strains.</title>
        <authorList>
            <person name="Liu Q."/>
            <person name="Xin Y.-H."/>
        </authorList>
    </citation>
    <scope>NUCLEOTIDE SEQUENCE [LARGE SCALE GENOMIC DNA]</scope>
    <source>
        <strain evidence="3 4">MDB2-B</strain>
    </source>
</reference>
<comment type="caution">
    <text evidence="3">The sequence shown here is derived from an EMBL/GenBank/DDBJ whole genome shotgun (WGS) entry which is preliminary data.</text>
</comment>
<keyword evidence="4" id="KW-1185">Reference proteome</keyword>
<dbReference type="InterPro" id="IPR036162">
    <property type="entry name" value="Resolvase-like_N_sf"/>
</dbReference>
<sequence length="93" mass="10093">MLDALHAGDTLVITTRDRLGRSTQNMHAFANDLRARGAALRVLNLGGADVSTATPMGSTGSRPRDVTGLQRRPRPFRRLISLTRCFSSASLRS</sequence>
<dbReference type="SUPFAM" id="SSF53041">
    <property type="entry name" value="Resolvase-like"/>
    <property type="match status" value="1"/>
</dbReference>
<dbReference type="PROSITE" id="PS51736">
    <property type="entry name" value="RECOMBINASES_3"/>
    <property type="match status" value="1"/>
</dbReference>
<accession>A0ABY2IH23</accession>
<name>A0ABY2IH23_9MICO</name>
<feature type="compositionally biased region" description="Polar residues" evidence="1">
    <location>
        <begin position="51"/>
        <end position="61"/>
    </location>
</feature>
<proteinExistence type="predicted"/>
<dbReference type="Proteomes" id="UP000297608">
    <property type="component" value="Unassembled WGS sequence"/>
</dbReference>
<dbReference type="EMBL" id="SOFG01000009">
    <property type="protein sequence ID" value="TFB88274.1"/>
    <property type="molecule type" value="Genomic_DNA"/>
</dbReference>
<evidence type="ECO:0000256" key="1">
    <source>
        <dbReference type="SAM" id="MobiDB-lite"/>
    </source>
</evidence>
<protein>
    <recommendedName>
        <fullName evidence="2">Resolvase/invertase-type recombinase catalytic domain-containing protein</fullName>
    </recommendedName>
</protein>
<evidence type="ECO:0000313" key="3">
    <source>
        <dbReference type="EMBL" id="TFB88274.1"/>
    </source>
</evidence>